<feature type="coiled-coil region" evidence="1">
    <location>
        <begin position="1"/>
        <end position="28"/>
    </location>
</feature>
<organism evidence="2">
    <name type="scientific">marine sediment metagenome</name>
    <dbReference type="NCBI Taxonomy" id="412755"/>
    <lineage>
        <taxon>unclassified sequences</taxon>
        <taxon>metagenomes</taxon>
        <taxon>ecological metagenomes</taxon>
    </lineage>
</organism>
<sequence length="50" mass="6205">MKDTDKTKERLTQEIVKMRKRIADREEIIIKEKQDRKKLKESEKKYKDLI</sequence>
<keyword evidence="1" id="KW-0175">Coiled coil</keyword>
<dbReference type="AlphaFoldDB" id="X1GEK5"/>
<name>X1GEK5_9ZZZZ</name>
<proteinExistence type="predicted"/>
<accession>X1GEK5</accession>
<reference evidence="2" key="1">
    <citation type="journal article" date="2014" name="Front. Microbiol.">
        <title>High frequency of phylogenetically diverse reductive dehalogenase-homologous genes in deep subseafloor sedimentary metagenomes.</title>
        <authorList>
            <person name="Kawai M."/>
            <person name="Futagami T."/>
            <person name="Toyoda A."/>
            <person name="Takaki Y."/>
            <person name="Nishi S."/>
            <person name="Hori S."/>
            <person name="Arai W."/>
            <person name="Tsubouchi T."/>
            <person name="Morono Y."/>
            <person name="Uchiyama I."/>
            <person name="Ito T."/>
            <person name="Fujiyama A."/>
            <person name="Inagaki F."/>
            <person name="Takami H."/>
        </authorList>
    </citation>
    <scope>NUCLEOTIDE SEQUENCE</scope>
    <source>
        <strain evidence="2">Expedition CK06-06</strain>
    </source>
</reference>
<protein>
    <submittedName>
        <fullName evidence="2">Uncharacterized protein</fullName>
    </submittedName>
</protein>
<evidence type="ECO:0000313" key="2">
    <source>
        <dbReference type="EMBL" id="GAH55647.1"/>
    </source>
</evidence>
<feature type="non-terminal residue" evidence="2">
    <location>
        <position position="50"/>
    </location>
</feature>
<evidence type="ECO:0000256" key="1">
    <source>
        <dbReference type="SAM" id="Coils"/>
    </source>
</evidence>
<dbReference type="EMBL" id="BARU01022335">
    <property type="protein sequence ID" value="GAH55647.1"/>
    <property type="molecule type" value="Genomic_DNA"/>
</dbReference>
<comment type="caution">
    <text evidence="2">The sequence shown here is derived from an EMBL/GenBank/DDBJ whole genome shotgun (WGS) entry which is preliminary data.</text>
</comment>
<gene>
    <name evidence="2" type="ORF">S03H2_36407</name>
</gene>